<dbReference type="Pfam" id="PF02581">
    <property type="entry name" value="TMP-TENI"/>
    <property type="match status" value="1"/>
</dbReference>
<dbReference type="Gene3D" id="3.20.20.70">
    <property type="entry name" value="Aldolase class I"/>
    <property type="match status" value="1"/>
</dbReference>
<dbReference type="PANTHER" id="PTHR20857">
    <property type="entry name" value="THIAMINE-PHOSPHATE PYROPHOSPHORYLASE"/>
    <property type="match status" value="1"/>
</dbReference>
<name>A0ABU5D9V8_9BURK</name>
<comment type="caution">
    <text evidence="5">The sequence shown here is derived from an EMBL/GenBank/DDBJ whole genome shotgun (WGS) entry which is preliminary data.</text>
</comment>
<evidence type="ECO:0000256" key="1">
    <source>
        <dbReference type="ARBA" id="ARBA00004948"/>
    </source>
</evidence>
<dbReference type="SUPFAM" id="SSF51391">
    <property type="entry name" value="Thiamin phosphate synthase"/>
    <property type="match status" value="1"/>
</dbReference>
<feature type="domain" description="Thiamine phosphate synthase/TenI" evidence="4">
    <location>
        <begin position="144"/>
        <end position="313"/>
    </location>
</feature>
<dbReference type="CDD" id="cd00564">
    <property type="entry name" value="TMP_TenI"/>
    <property type="match status" value="1"/>
</dbReference>
<dbReference type="RefSeq" id="WP_320420739.1">
    <property type="nucleotide sequence ID" value="NZ_JAXCLA010000001.1"/>
</dbReference>
<keyword evidence="2" id="KW-0784">Thiamine biosynthesis</keyword>
<evidence type="ECO:0000256" key="2">
    <source>
        <dbReference type="ARBA" id="ARBA00022977"/>
    </source>
</evidence>
<organism evidence="5 6">
    <name type="scientific">Roseateles agri</name>
    <dbReference type="NCBI Taxonomy" id="3098619"/>
    <lineage>
        <taxon>Bacteria</taxon>
        <taxon>Pseudomonadati</taxon>
        <taxon>Pseudomonadota</taxon>
        <taxon>Betaproteobacteria</taxon>
        <taxon>Burkholderiales</taxon>
        <taxon>Sphaerotilaceae</taxon>
        <taxon>Roseateles</taxon>
    </lineage>
</organism>
<dbReference type="PANTHER" id="PTHR20857:SF15">
    <property type="entry name" value="THIAMINE-PHOSPHATE SYNTHASE"/>
    <property type="match status" value="1"/>
</dbReference>
<dbReference type="EMBL" id="JAXCLA010000001">
    <property type="protein sequence ID" value="MDY0742929.1"/>
    <property type="molecule type" value="Genomic_DNA"/>
</dbReference>
<comment type="pathway">
    <text evidence="1">Cofactor biosynthesis; thiamine diphosphate biosynthesis.</text>
</comment>
<gene>
    <name evidence="5" type="ORF">SNE35_00355</name>
</gene>
<evidence type="ECO:0000313" key="5">
    <source>
        <dbReference type="EMBL" id="MDY0742929.1"/>
    </source>
</evidence>
<reference evidence="5 6" key="1">
    <citation type="submission" date="2023-11" db="EMBL/GenBank/DDBJ databases">
        <title>Paucibacter sp. nov., isolated from fresh soil in Korea.</title>
        <authorList>
            <person name="Le N.T.T."/>
        </authorList>
    </citation>
    <scope>NUCLEOTIDE SEQUENCE [LARGE SCALE GENOMIC DNA]</scope>
    <source>
        <strain evidence="5 6">R3-3</strain>
    </source>
</reference>
<keyword evidence="6" id="KW-1185">Reference proteome</keyword>
<dbReference type="InterPro" id="IPR013785">
    <property type="entry name" value="Aldolase_TIM"/>
</dbReference>
<feature type="region of interest" description="Disordered" evidence="3">
    <location>
        <begin position="326"/>
        <end position="348"/>
    </location>
</feature>
<evidence type="ECO:0000313" key="6">
    <source>
        <dbReference type="Proteomes" id="UP001285263"/>
    </source>
</evidence>
<dbReference type="InterPro" id="IPR022998">
    <property type="entry name" value="ThiamineP_synth_TenI"/>
</dbReference>
<sequence length="348" mass="36744">MTQDPTLVISYAEASRRFGPAPAPLLARSLRGRAGAVCLTDCPGGEDLVLDWLDSPLARGLIASHPAAGELAPRVEAAQALGFVVPDAVILARTQLAGAMPVMGFDDEDAAPDPVTLSRWQRVLHERGRPGEALGLYAICASAEDVGRWAARGVAEIQLRIKSPSGDIEVEIAAALRAVAGTRSRLWINDHWQAALQAGARALHLGQEDWARLLPAQRQALLAGEDIALGLSSHSLWELARARGLAPTYIACGPIHPTTTKDMPWRPQGLHNLAWWVAHAGRPVVAIGGLLTPAQVRSCAATGAAAACLVRALDGPVPLAEFEQAWQDGRRQPPPAPAMGPRPSLAGP</sequence>
<dbReference type="Proteomes" id="UP001285263">
    <property type="component" value="Unassembled WGS sequence"/>
</dbReference>
<proteinExistence type="predicted"/>
<dbReference type="InterPro" id="IPR036206">
    <property type="entry name" value="ThiamineP_synth_sf"/>
</dbReference>
<accession>A0ABU5D9V8</accession>
<protein>
    <submittedName>
        <fullName evidence="5">Thiamine phosphate synthase</fullName>
    </submittedName>
</protein>
<evidence type="ECO:0000256" key="3">
    <source>
        <dbReference type="SAM" id="MobiDB-lite"/>
    </source>
</evidence>
<evidence type="ECO:0000259" key="4">
    <source>
        <dbReference type="Pfam" id="PF02581"/>
    </source>
</evidence>